<evidence type="ECO:0000313" key="5">
    <source>
        <dbReference type="Proteomes" id="UP000002725"/>
    </source>
</evidence>
<gene>
    <name evidence="4" type="ordered locus">Paes_1443</name>
</gene>
<feature type="domain" description="DUF8173" evidence="3">
    <location>
        <begin position="190"/>
        <end position="334"/>
    </location>
</feature>
<reference evidence="4" key="1">
    <citation type="submission" date="2008-06" db="EMBL/GenBank/DDBJ databases">
        <title>Complete sequence of chromosome of Prosthecochloris aestuarii DSM 271.</title>
        <authorList>
            <consortium name="US DOE Joint Genome Institute"/>
            <person name="Lucas S."/>
            <person name="Copeland A."/>
            <person name="Lapidus A."/>
            <person name="Glavina del Rio T."/>
            <person name="Dalin E."/>
            <person name="Tice H."/>
            <person name="Bruce D."/>
            <person name="Goodwin L."/>
            <person name="Pitluck S."/>
            <person name="Schmutz J."/>
            <person name="Larimer F."/>
            <person name="Land M."/>
            <person name="Hauser L."/>
            <person name="Kyrpides N."/>
            <person name="Anderson I."/>
            <person name="Liu Z."/>
            <person name="Li T."/>
            <person name="Zhao F."/>
            <person name="Overmann J."/>
            <person name="Bryant D.A."/>
            <person name="Richardson P."/>
        </authorList>
    </citation>
    <scope>NUCLEOTIDE SEQUENCE [LARGE SCALE GENOMIC DNA]</scope>
    <source>
        <strain evidence="4">DSM 271</strain>
    </source>
</reference>
<feature type="signal peptide" evidence="2">
    <location>
        <begin position="1"/>
        <end position="27"/>
    </location>
</feature>
<sequence length="349" mass="37231">MTHASEKLVLFLILLVASMLQPQGATAQERGKTSWRTGTEVHIPTEERITEPLSVSAVSVTFDGISFQDITLAGINVNVSGIAEKKTTVIAANADLPGTFQDSLSCYGANVVLSGTYNGNVSIRAANLTITPAARINGNLSYATASIQGLENATIAGTITQVQIDAPEKDLQHMRLAMRRMAAAAAIGYWFLSLCALLLTGALLHGFFPQVTGQVLSTMSDASRASIGTGFTALVAVPATSLVIALTIAGIPVAAICMVSYGVLLYISQAYTGMWLGKKIFHRKKTQERSASFADLLSGTVILWLIGLIPVFGWLLNLFLFMLGMGALLQIIWQSIVNNRDTARRNPAN</sequence>
<feature type="transmembrane region" description="Helical" evidence="1">
    <location>
        <begin position="293"/>
        <end position="312"/>
    </location>
</feature>
<evidence type="ECO:0000256" key="2">
    <source>
        <dbReference type="SAM" id="SignalP"/>
    </source>
</evidence>
<proteinExistence type="predicted"/>
<dbReference type="STRING" id="290512.Paes_1443"/>
<keyword evidence="5" id="KW-1185">Reference proteome</keyword>
<dbReference type="Proteomes" id="UP000002725">
    <property type="component" value="Chromosome"/>
</dbReference>
<dbReference type="Pfam" id="PF26514">
    <property type="entry name" value="DUF8173"/>
    <property type="match status" value="1"/>
</dbReference>
<dbReference type="InterPro" id="IPR058486">
    <property type="entry name" value="DUF8173"/>
</dbReference>
<dbReference type="HOGENOM" id="CLU_794224_0_0_10"/>
<dbReference type="AlphaFoldDB" id="B4S8S6"/>
<feature type="transmembrane region" description="Helical" evidence="1">
    <location>
        <begin position="251"/>
        <end position="272"/>
    </location>
</feature>
<feature type="chain" id="PRO_5002822682" description="DUF8173 domain-containing protein" evidence="2">
    <location>
        <begin position="28"/>
        <end position="349"/>
    </location>
</feature>
<keyword evidence="2" id="KW-0732">Signal</keyword>
<keyword evidence="1" id="KW-0472">Membrane</keyword>
<organism evidence="4 5">
    <name type="scientific">Prosthecochloris aestuarii (strain DSM 271 / SK 413)</name>
    <dbReference type="NCBI Taxonomy" id="290512"/>
    <lineage>
        <taxon>Bacteria</taxon>
        <taxon>Pseudomonadati</taxon>
        <taxon>Chlorobiota</taxon>
        <taxon>Chlorobiia</taxon>
        <taxon>Chlorobiales</taxon>
        <taxon>Chlorobiaceae</taxon>
        <taxon>Prosthecochloris</taxon>
    </lineage>
</organism>
<dbReference type="EMBL" id="CP001108">
    <property type="protein sequence ID" value="ACF46463.1"/>
    <property type="molecule type" value="Genomic_DNA"/>
</dbReference>
<keyword evidence="1" id="KW-1133">Transmembrane helix</keyword>
<dbReference type="eggNOG" id="COG1664">
    <property type="taxonomic scope" value="Bacteria"/>
</dbReference>
<dbReference type="KEGG" id="paa:Paes_1443"/>
<evidence type="ECO:0000256" key="1">
    <source>
        <dbReference type="SAM" id="Phobius"/>
    </source>
</evidence>
<feature type="transmembrane region" description="Helical" evidence="1">
    <location>
        <begin position="318"/>
        <end position="337"/>
    </location>
</feature>
<name>B4S8S6_PROA2</name>
<evidence type="ECO:0000259" key="3">
    <source>
        <dbReference type="Pfam" id="PF26514"/>
    </source>
</evidence>
<keyword evidence="1" id="KW-0812">Transmembrane</keyword>
<accession>B4S8S6</accession>
<feature type="transmembrane region" description="Helical" evidence="1">
    <location>
        <begin position="181"/>
        <end position="204"/>
    </location>
</feature>
<protein>
    <recommendedName>
        <fullName evidence="3">DUF8173 domain-containing protein</fullName>
    </recommendedName>
</protein>
<dbReference type="RefSeq" id="WP_012505996.1">
    <property type="nucleotide sequence ID" value="NC_011059.1"/>
</dbReference>
<evidence type="ECO:0000313" key="4">
    <source>
        <dbReference type="EMBL" id="ACF46463.1"/>
    </source>
</evidence>